<proteinExistence type="predicted"/>
<protein>
    <submittedName>
        <fullName evidence="1">Uncharacterized protein</fullName>
    </submittedName>
</protein>
<dbReference type="Proteomes" id="UP000189670">
    <property type="component" value="Unassembled WGS sequence"/>
</dbReference>
<dbReference type="EMBL" id="ATBP01001955">
    <property type="protein sequence ID" value="ETR66485.1"/>
    <property type="molecule type" value="Genomic_DNA"/>
</dbReference>
<dbReference type="AlphaFoldDB" id="A0A1V1NV98"/>
<evidence type="ECO:0000313" key="2">
    <source>
        <dbReference type="Proteomes" id="UP000189670"/>
    </source>
</evidence>
<accession>A0A1V1NV98</accession>
<feature type="non-terminal residue" evidence="1">
    <location>
        <position position="1"/>
    </location>
</feature>
<gene>
    <name evidence="1" type="ORF">OMM_12744</name>
</gene>
<reference evidence="2" key="1">
    <citation type="submission" date="2012-11" db="EMBL/GenBank/DDBJ databases">
        <authorList>
            <person name="Lucero-Rivera Y.E."/>
            <person name="Tovar-Ramirez D."/>
        </authorList>
    </citation>
    <scope>NUCLEOTIDE SEQUENCE [LARGE SCALE GENOMIC DNA]</scope>
    <source>
        <strain evidence="2">Araruama</strain>
    </source>
</reference>
<comment type="caution">
    <text evidence="1">The sequence shown here is derived from an EMBL/GenBank/DDBJ whole genome shotgun (WGS) entry which is preliminary data.</text>
</comment>
<evidence type="ECO:0000313" key="1">
    <source>
        <dbReference type="EMBL" id="ETR66485.1"/>
    </source>
</evidence>
<organism evidence="1 2">
    <name type="scientific">Candidatus Magnetoglobus multicellularis str. Araruama</name>
    <dbReference type="NCBI Taxonomy" id="890399"/>
    <lineage>
        <taxon>Bacteria</taxon>
        <taxon>Pseudomonadati</taxon>
        <taxon>Thermodesulfobacteriota</taxon>
        <taxon>Desulfobacteria</taxon>
        <taxon>Desulfobacterales</taxon>
        <taxon>Desulfobacteraceae</taxon>
        <taxon>Candidatus Magnetoglobus</taxon>
    </lineage>
</organism>
<sequence>NYPDPTSVQEGQILIGKSGGGVLEYQEAYSKAQVDTALALKMDASRYTASEIQTKLGTGNLHVLTDAEYTSIGGLSDMITGIGTSGQIPVFLGSRQIANGYHPTESINDSSPGTTVIPLENAVVTYVNNRIASNATGVYRKANVISIADYEVAPPTITEGDRYILAKQDSGEFSTGSLHAGWGGGVAPGDLVYYESGAWKQESATSPAEGWTVFVEDIDKYAVYCVGTPTKWAIGSIGRPVVDGSQSPDRSKLVSDKIVFDLNAHMNSDHSDKISAIVDKPFIEGVLTGEISSHSHPSGGASLQAETILGLENGEARVRNLGLPILAIIETRHILEEV</sequence>
<name>A0A1V1NV98_9BACT</name>